<dbReference type="PRINTS" id="PR00506">
    <property type="entry name" value="D21N6MTFRASE"/>
</dbReference>
<keyword evidence="5" id="KW-0949">S-adenosyl-L-methionine</keyword>
<dbReference type="PROSITE" id="PS00092">
    <property type="entry name" value="N6_MTASE"/>
    <property type="match status" value="1"/>
</dbReference>
<dbReference type="AlphaFoldDB" id="A0A9X2SZ46"/>
<dbReference type="GO" id="GO:0003677">
    <property type="term" value="F:DNA binding"/>
    <property type="evidence" value="ECO:0007669"/>
    <property type="project" value="InterPro"/>
</dbReference>
<protein>
    <recommendedName>
        <fullName evidence="2">site-specific DNA-methyltransferase (adenine-specific)</fullName>
        <ecNumber evidence="2">2.1.1.72</ecNumber>
    </recommendedName>
</protein>
<evidence type="ECO:0000259" key="7">
    <source>
        <dbReference type="Pfam" id="PF01555"/>
    </source>
</evidence>
<dbReference type="GO" id="GO:0009007">
    <property type="term" value="F:site-specific DNA-methyltransferase (adenine-specific) activity"/>
    <property type="evidence" value="ECO:0007669"/>
    <property type="project" value="UniProtKB-EC"/>
</dbReference>
<dbReference type="Proteomes" id="UP001142175">
    <property type="component" value="Unassembled WGS sequence"/>
</dbReference>
<dbReference type="SUPFAM" id="SSF53335">
    <property type="entry name" value="S-adenosyl-L-methionine-dependent methyltransferases"/>
    <property type="match status" value="1"/>
</dbReference>
<dbReference type="RefSeq" id="WP_258423836.1">
    <property type="nucleotide sequence ID" value="NZ_JANSUY010000011.1"/>
</dbReference>
<comment type="caution">
    <text evidence="8">The sequence shown here is derived from an EMBL/GenBank/DDBJ whole genome shotgun (WGS) entry which is preliminary data.</text>
</comment>
<dbReference type="InterPro" id="IPR002941">
    <property type="entry name" value="DNA_methylase_N4/N6"/>
</dbReference>
<evidence type="ECO:0000256" key="6">
    <source>
        <dbReference type="ARBA" id="ARBA00047942"/>
    </source>
</evidence>
<evidence type="ECO:0000256" key="5">
    <source>
        <dbReference type="ARBA" id="ARBA00022691"/>
    </source>
</evidence>
<accession>A0A9X2SZ46</accession>
<evidence type="ECO:0000256" key="1">
    <source>
        <dbReference type="ARBA" id="ARBA00006594"/>
    </source>
</evidence>
<evidence type="ECO:0000256" key="4">
    <source>
        <dbReference type="ARBA" id="ARBA00022679"/>
    </source>
</evidence>
<evidence type="ECO:0000313" key="9">
    <source>
        <dbReference type="Proteomes" id="UP001142175"/>
    </source>
</evidence>
<dbReference type="EC" id="2.1.1.72" evidence="2"/>
<dbReference type="InterPro" id="IPR002052">
    <property type="entry name" value="DNA_methylase_N6_adenine_CS"/>
</dbReference>
<keyword evidence="4" id="KW-0808">Transferase</keyword>
<evidence type="ECO:0000256" key="2">
    <source>
        <dbReference type="ARBA" id="ARBA00011900"/>
    </source>
</evidence>
<name>A0A9X2SZ46_9BACT</name>
<proteinExistence type="inferred from homology"/>
<keyword evidence="3" id="KW-0489">Methyltransferase</keyword>
<dbReference type="Pfam" id="PF01555">
    <property type="entry name" value="N6_N4_Mtase"/>
    <property type="match status" value="1"/>
</dbReference>
<comment type="similarity">
    <text evidence="1">Belongs to the N(4)/N(6)-methyltransferase family.</text>
</comment>
<dbReference type="GO" id="GO:0032259">
    <property type="term" value="P:methylation"/>
    <property type="evidence" value="ECO:0007669"/>
    <property type="project" value="UniProtKB-KW"/>
</dbReference>
<dbReference type="GO" id="GO:0008170">
    <property type="term" value="F:N-methyltransferase activity"/>
    <property type="evidence" value="ECO:0007669"/>
    <property type="project" value="InterPro"/>
</dbReference>
<reference evidence="8" key="1">
    <citation type="submission" date="2022-08" db="EMBL/GenBank/DDBJ databases">
        <authorList>
            <person name="Zhang D."/>
        </authorList>
    </citation>
    <scope>NUCLEOTIDE SEQUENCE</scope>
    <source>
        <strain evidence="8">XJ19-11</strain>
    </source>
</reference>
<evidence type="ECO:0000256" key="3">
    <source>
        <dbReference type="ARBA" id="ARBA00022603"/>
    </source>
</evidence>
<dbReference type="EMBL" id="JANSUY010000011">
    <property type="protein sequence ID" value="MCR9015979.1"/>
    <property type="molecule type" value="Genomic_DNA"/>
</dbReference>
<dbReference type="InterPro" id="IPR002295">
    <property type="entry name" value="N4/N6-MTase_EcoPI_Mod-like"/>
</dbReference>
<dbReference type="Gene3D" id="3.40.50.150">
    <property type="entry name" value="Vaccinia Virus protein VP39"/>
    <property type="match status" value="1"/>
</dbReference>
<gene>
    <name evidence="8" type="ORF">NU887_13115</name>
</gene>
<evidence type="ECO:0000313" key="8">
    <source>
        <dbReference type="EMBL" id="MCR9015979.1"/>
    </source>
</evidence>
<feature type="domain" description="DNA methylase N-4/N-6" evidence="7">
    <location>
        <begin position="90"/>
        <end position="398"/>
    </location>
</feature>
<sequence>MSKSDYSNLSKEQLLEMIHHLDRSRKYGLVWEEEKEPEKVVAEIQDKVPVLREIQDREIFNSAGQPTHLLIEGDNFHSLTVLNQTHQGKIDLIYIDPPYNTGKENEFLYNDRYVDINDGYRHSKWLSFMWKRLNLAKNLLKSSGAIFISIDDNEIAQLKLLCQEIFGEENFIAQFVRKNKAGSGHDSGQVAVEFDYMLCFAKNKAELKFAKEKLDVESDKKYRLSDAHVEFRGKYYLRDLDYRGSYSESMDYVITAPDGTEMRSGGKFGKPNTWRWNQDKLKWGIENDFIVFKKTNKQWKVYIKQYQFVDNLNRRRDRQLPYRALIQFLNSEGSQELNEVVEQSIFKFPKPIGLIRFCIDLFESKEITVLDFFAGSGTTGHAVLKANEADSGKRQFILCTNNENNICEEVTYTRVSKVIQGYQGPKKLHAPIAQNLKYFKTGFLENAKENHQEESHIFES</sequence>
<organism evidence="8 9">
    <name type="scientific">Aquiflexum gelatinilyticum</name>
    <dbReference type="NCBI Taxonomy" id="2961943"/>
    <lineage>
        <taxon>Bacteria</taxon>
        <taxon>Pseudomonadati</taxon>
        <taxon>Bacteroidota</taxon>
        <taxon>Cytophagia</taxon>
        <taxon>Cytophagales</taxon>
        <taxon>Cyclobacteriaceae</taxon>
        <taxon>Aquiflexum</taxon>
    </lineage>
</organism>
<keyword evidence="9" id="KW-1185">Reference proteome</keyword>
<dbReference type="PIRSF" id="PIRSF015855">
    <property type="entry name" value="TypeIII_Mtase_mKpnI"/>
    <property type="match status" value="1"/>
</dbReference>
<dbReference type="InterPro" id="IPR029063">
    <property type="entry name" value="SAM-dependent_MTases_sf"/>
</dbReference>
<comment type="catalytic activity">
    <reaction evidence="6">
        <text>a 2'-deoxyadenosine in DNA + S-adenosyl-L-methionine = an N(6)-methyl-2'-deoxyadenosine in DNA + S-adenosyl-L-homocysteine + H(+)</text>
        <dbReference type="Rhea" id="RHEA:15197"/>
        <dbReference type="Rhea" id="RHEA-COMP:12418"/>
        <dbReference type="Rhea" id="RHEA-COMP:12419"/>
        <dbReference type="ChEBI" id="CHEBI:15378"/>
        <dbReference type="ChEBI" id="CHEBI:57856"/>
        <dbReference type="ChEBI" id="CHEBI:59789"/>
        <dbReference type="ChEBI" id="CHEBI:90615"/>
        <dbReference type="ChEBI" id="CHEBI:90616"/>
        <dbReference type="EC" id="2.1.1.72"/>
    </reaction>
</comment>